<name>T1KIS0_TETUR</name>
<keyword evidence="1" id="KW-1133">Transmembrane helix</keyword>
<dbReference type="EMBL" id="CAEY01000114">
    <property type="status" value="NOT_ANNOTATED_CDS"/>
    <property type="molecule type" value="Genomic_DNA"/>
</dbReference>
<protein>
    <submittedName>
        <fullName evidence="2">Uncharacterized protein</fullName>
    </submittedName>
</protein>
<reference evidence="3" key="1">
    <citation type="submission" date="2011-08" db="EMBL/GenBank/DDBJ databases">
        <authorList>
            <person name="Rombauts S."/>
        </authorList>
    </citation>
    <scope>NUCLEOTIDE SEQUENCE</scope>
    <source>
        <strain evidence="3">London</strain>
    </source>
</reference>
<proteinExistence type="predicted"/>
<keyword evidence="1" id="KW-0812">Transmembrane</keyword>
<reference evidence="2" key="2">
    <citation type="submission" date="2015-06" db="UniProtKB">
        <authorList>
            <consortium name="EnsemblMetazoa"/>
        </authorList>
    </citation>
    <scope>IDENTIFICATION</scope>
</reference>
<dbReference type="EnsemblMetazoa" id="tetur12g02350.1">
    <property type="protein sequence ID" value="tetur12g02350.1"/>
    <property type="gene ID" value="tetur12g02350"/>
</dbReference>
<dbReference type="Proteomes" id="UP000015104">
    <property type="component" value="Unassembled WGS sequence"/>
</dbReference>
<keyword evidence="1" id="KW-0472">Membrane</keyword>
<evidence type="ECO:0000313" key="2">
    <source>
        <dbReference type="EnsemblMetazoa" id="tetur12g02350.1"/>
    </source>
</evidence>
<sequence>MIHFGMIIDFFQRNMILIFLDFLLTFIYIGLFKITENQYRNGRQKFTDS</sequence>
<organism evidence="2 3">
    <name type="scientific">Tetranychus urticae</name>
    <name type="common">Two-spotted spider mite</name>
    <dbReference type="NCBI Taxonomy" id="32264"/>
    <lineage>
        <taxon>Eukaryota</taxon>
        <taxon>Metazoa</taxon>
        <taxon>Ecdysozoa</taxon>
        <taxon>Arthropoda</taxon>
        <taxon>Chelicerata</taxon>
        <taxon>Arachnida</taxon>
        <taxon>Acari</taxon>
        <taxon>Acariformes</taxon>
        <taxon>Trombidiformes</taxon>
        <taxon>Prostigmata</taxon>
        <taxon>Eleutherengona</taxon>
        <taxon>Raphignathae</taxon>
        <taxon>Tetranychoidea</taxon>
        <taxon>Tetranychidae</taxon>
        <taxon>Tetranychus</taxon>
    </lineage>
</organism>
<evidence type="ECO:0000256" key="1">
    <source>
        <dbReference type="SAM" id="Phobius"/>
    </source>
</evidence>
<evidence type="ECO:0000313" key="3">
    <source>
        <dbReference type="Proteomes" id="UP000015104"/>
    </source>
</evidence>
<accession>T1KIS0</accession>
<dbReference type="HOGENOM" id="CLU_3144611_0_0_1"/>
<feature type="transmembrane region" description="Helical" evidence="1">
    <location>
        <begin position="15"/>
        <end position="35"/>
    </location>
</feature>
<dbReference type="AlphaFoldDB" id="T1KIS0"/>
<keyword evidence="3" id="KW-1185">Reference proteome</keyword>